<feature type="region of interest" description="Disordered" evidence="1">
    <location>
        <begin position="362"/>
        <end position="382"/>
    </location>
</feature>
<protein>
    <submittedName>
        <fullName evidence="3">Uncharacterized protein</fullName>
    </submittedName>
</protein>
<evidence type="ECO:0000256" key="1">
    <source>
        <dbReference type="SAM" id="MobiDB-lite"/>
    </source>
</evidence>
<dbReference type="RefSeq" id="WP_150699724.1">
    <property type="nucleotide sequence ID" value="NZ_CABPRZ010000031.1"/>
</dbReference>
<keyword evidence="2" id="KW-0812">Transmembrane</keyword>
<sequence length="421" mass="45884">MSSLFYTDHPVSPPSGPPMRDKIHAFDNARQSGNRFHDLHREVVGSLIALAQRPIFLMGKDSQFERHRISENCDLVTPSQKLDLATEELSSRWRMLSSPIGKTTRVDDPDKLRGDARVAYEILTQVREAISVVRQRVDIVEVLNRGEISLEKATARLDELSRLERAPIQKTIALVPKTKKRTRLRLALIAAACIVGIAVAVAFSPATGLVAVALVPFLTPCGPVVGALFSSIGVLVTQQNPAWSTTKKALKQINAALKEVEKMLEVSHISNQLLGAVRGELKQHATLIDQKMAQSTEDVADLIAANNHTVTNFVVGCVDGKIDAFKQDVTVMFDALKQDVTVLLGKATGQTETESQVVAAPPSVSSGLPIQTTAETQPLPRNDSTQIRQALADGLKTVATQMESTKREVDRLQALAARLYV</sequence>
<evidence type="ECO:0000313" key="3">
    <source>
        <dbReference type="EMBL" id="VVE56284.1"/>
    </source>
</evidence>
<proteinExistence type="predicted"/>
<reference evidence="3 4" key="1">
    <citation type="submission" date="2019-08" db="EMBL/GenBank/DDBJ databases">
        <authorList>
            <person name="Peeters C."/>
        </authorList>
    </citation>
    <scope>NUCLEOTIDE SEQUENCE [LARGE SCALE GENOMIC DNA]</scope>
    <source>
        <strain evidence="3 4">LMG 30175</strain>
    </source>
</reference>
<keyword evidence="4" id="KW-1185">Reference proteome</keyword>
<accession>A0A5E4Z591</accession>
<keyword evidence="2" id="KW-1133">Transmembrane helix</keyword>
<gene>
    <name evidence="3" type="ORF">PTE30175_04980</name>
</gene>
<feature type="transmembrane region" description="Helical" evidence="2">
    <location>
        <begin position="184"/>
        <end position="203"/>
    </location>
</feature>
<organism evidence="3 4">
    <name type="scientific">Pandoraea terrae</name>
    <dbReference type="NCBI Taxonomy" id="1537710"/>
    <lineage>
        <taxon>Bacteria</taxon>
        <taxon>Pseudomonadati</taxon>
        <taxon>Pseudomonadota</taxon>
        <taxon>Betaproteobacteria</taxon>
        <taxon>Burkholderiales</taxon>
        <taxon>Burkholderiaceae</taxon>
        <taxon>Pandoraea</taxon>
    </lineage>
</organism>
<dbReference type="EMBL" id="CABPRZ010000031">
    <property type="protein sequence ID" value="VVE56284.1"/>
    <property type="molecule type" value="Genomic_DNA"/>
</dbReference>
<evidence type="ECO:0000256" key="2">
    <source>
        <dbReference type="SAM" id="Phobius"/>
    </source>
</evidence>
<dbReference type="AlphaFoldDB" id="A0A5E4Z591"/>
<feature type="transmembrane region" description="Helical" evidence="2">
    <location>
        <begin position="209"/>
        <end position="237"/>
    </location>
</feature>
<name>A0A5E4Z591_9BURK</name>
<evidence type="ECO:0000313" key="4">
    <source>
        <dbReference type="Proteomes" id="UP000414233"/>
    </source>
</evidence>
<keyword evidence="2" id="KW-0472">Membrane</keyword>
<dbReference type="Proteomes" id="UP000414233">
    <property type="component" value="Unassembled WGS sequence"/>
</dbReference>